<keyword evidence="1 4" id="KW-0479">Metal-binding</keyword>
<dbReference type="AlphaFoldDB" id="A0AA35W1G3"/>
<dbReference type="SUPFAM" id="SSF50129">
    <property type="entry name" value="GroES-like"/>
    <property type="match status" value="1"/>
</dbReference>
<evidence type="ECO:0000313" key="8">
    <source>
        <dbReference type="Proteomes" id="UP001174909"/>
    </source>
</evidence>
<evidence type="ECO:0000256" key="2">
    <source>
        <dbReference type="ARBA" id="ARBA00022833"/>
    </source>
</evidence>
<keyword evidence="2 4" id="KW-0862">Zinc</keyword>
<proteinExistence type="inferred from homology"/>
<keyword evidence="8" id="KW-1185">Reference proteome</keyword>
<dbReference type="PANTHER" id="PTHR43401">
    <property type="entry name" value="L-THREONINE 3-DEHYDROGENASE"/>
    <property type="match status" value="1"/>
</dbReference>
<dbReference type="InterPro" id="IPR050129">
    <property type="entry name" value="Zn_alcohol_dh"/>
</dbReference>
<dbReference type="GO" id="GO:0016491">
    <property type="term" value="F:oxidoreductase activity"/>
    <property type="evidence" value="ECO:0007669"/>
    <property type="project" value="UniProtKB-KW"/>
</dbReference>
<dbReference type="Proteomes" id="UP001174909">
    <property type="component" value="Unassembled WGS sequence"/>
</dbReference>
<dbReference type="InterPro" id="IPR011032">
    <property type="entry name" value="GroES-like_sf"/>
</dbReference>
<comment type="caution">
    <text evidence="7">The sequence shown here is derived from an EMBL/GenBank/DDBJ whole genome shotgun (WGS) entry which is preliminary data.</text>
</comment>
<feature type="domain" description="Alcohol dehydrogenase-like C-terminal" evidence="5">
    <location>
        <begin position="168"/>
        <end position="303"/>
    </location>
</feature>
<dbReference type="Pfam" id="PF00107">
    <property type="entry name" value="ADH_zinc_N"/>
    <property type="match status" value="1"/>
</dbReference>
<dbReference type="Gene3D" id="3.90.180.10">
    <property type="entry name" value="Medium-chain alcohol dehydrogenases, catalytic domain"/>
    <property type="match status" value="1"/>
</dbReference>
<dbReference type="SUPFAM" id="SSF51735">
    <property type="entry name" value="NAD(P)-binding Rossmann-fold domains"/>
    <property type="match status" value="1"/>
</dbReference>
<dbReference type="EMBL" id="CASHTH010000243">
    <property type="protein sequence ID" value="CAI7995302.1"/>
    <property type="molecule type" value="Genomic_DNA"/>
</dbReference>
<dbReference type="GO" id="GO:0008270">
    <property type="term" value="F:zinc ion binding"/>
    <property type="evidence" value="ECO:0007669"/>
    <property type="project" value="InterPro"/>
</dbReference>
<evidence type="ECO:0000256" key="3">
    <source>
        <dbReference type="ARBA" id="ARBA00023002"/>
    </source>
</evidence>
<dbReference type="InterPro" id="IPR002328">
    <property type="entry name" value="ADH_Zn_CS"/>
</dbReference>
<dbReference type="InterPro" id="IPR036291">
    <property type="entry name" value="NAD(P)-bd_dom_sf"/>
</dbReference>
<evidence type="ECO:0000259" key="6">
    <source>
        <dbReference type="Pfam" id="PF08240"/>
    </source>
</evidence>
<feature type="domain" description="Alcohol dehydrogenase-like N-terminal" evidence="6">
    <location>
        <begin position="27"/>
        <end position="121"/>
    </location>
</feature>
<keyword evidence="3" id="KW-0560">Oxidoreductase</keyword>
<dbReference type="PROSITE" id="PS00059">
    <property type="entry name" value="ADH_ZINC"/>
    <property type="match status" value="1"/>
</dbReference>
<reference evidence="7" key="1">
    <citation type="submission" date="2023-03" db="EMBL/GenBank/DDBJ databases">
        <authorList>
            <person name="Steffen K."/>
            <person name="Cardenas P."/>
        </authorList>
    </citation>
    <scope>NUCLEOTIDE SEQUENCE</scope>
</reference>
<comment type="cofactor">
    <cofactor evidence="4">
        <name>Zn(2+)</name>
        <dbReference type="ChEBI" id="CHEBI:29105"/>
    </cofactor>
</comment>
<evidence type="ECO:0000313" key="7">
    <source>
        <dbReference type="EMBL" id="CAI7995302.1"/>
    </source>
</evidence>
<organism evidence="7 8">
    <name type="scientific">Geodia barretti</name>
    <name type="common">Barrett's horny sponge</name>
    <dbReference type="NCBI Taxonomy" id="519541"/>
    <lineage>
        <taxon>Eukaryota</taxon>
        <taxon>Metazoa</taxon>
        <taxon>Porifera</taxon>
        <taxon>Demospongiae</taxon>
        <taxon>Heteroscleromorpha</taxon>
        <taxon>Tetractinellida</taxon>
        <taxon>Astrophorina</taxon>
        <taxon>Geodiidae</taxon>
        <taxon>Geodia</taxon>
    </lineage>
</organism>
<protein>
    <submittedName>
        <fullName evidence="7">Sorbitol dehydrogenase</fullName>
    </submittedName>
</protein>
<name>A0AA35W1G3_GEOBA</name>
<dbReference type="Pfam" id="PF08240">
    <property type="entry name" value="ADH_N"/>
    <property type="match status" value="1"/>
</dbReference>
<dbReference type="InterPro" id="IPR013149">
    <property type="entry name" value="ADH-like_C"/>
</dbReference>
<comment type="similarity">
    <text evidence="4">Belongs to the zinc-containing alcohol dehydrogenase family.</text>
</comment>
<evidence type="ECO:0000259" key="5">
    <source>
        <dbReference type="Pfam" id="PF00107"/>
    </source>
</evidence>
<evidence type="ECO:0000256" key="1">
    <source>
        <dbReference type="ARBA" id="ARBA00022723"/>
    </source>
</evidence>
<sequence length="350" mass="38055">MSRTGRAVVACGKDFEIREYPVPEPEPNTMLLRQELAGICGTDLHNWQNGFQQEVLLGHENVGIIEAIGEGVETDYVGKPVKEGDRVIFAPGTNYGAYGFQWNPDEAPHFRGGFADYMYLNYPNTCFMKTDASPEVAVLTEPFTIGVHAAMRGEIKLGDTVVVQGSGAIGLVTLACAKLSGAAKAIMVGGPAGRLELAKRLGADVTINIEEVTTAEERTELVKAETPRKEGADVVFECAGFLPATPEGLGYTRRSGTFVEVGHFVDMGSIDFNINQLLMRKNLRVEAIWGSSYEHFVRGLPLLEQSDLPFADMISHQLPLSQVGDGFKALNGDYRIKGETAIKIAIRAEE</sequence>
<dbReference type="InterPro" id="IPR013154">
    <property type="entry name" value="ADH-like_N"/>
</dbReference>
<gene>
    <name evidence="7" type="ORF">GBAR_LOCUS1670</name>
</gene>
<evidence type="ECO:0000256" key="4">
    <source>
        <dbReference type="RuleBase" id="RU361277"/>
    </source>
</evidence>
<accession>A0AA35W1G3</accession>
<dbReference type="Gene3D" id="3.40.50.720">
    <property type="entry name" value="NAD(P)-binding Rossmann-like Domain"/>
    <property type="match status" value="1"/>
</dbReference>